<gene>
    <name evidence="1" type="ORF">D8M05_14060</name>
</gene>
<dbReference type="AlphaFoldDB" id="A0A494YVM1"/>
<proteinExistence type="predicted"/>
<dbReference type="Proteomes" id="UP000281813">
    <property type="component" value="Unassembled WGS sequence"/>
</dbReference>
<evidence type="ECO:0000313" key="1">
    <source>
        <dbReference type="EMBL" id="RKQ14151.1"/>
    </source>
</evidence>
<name>A0A494YVM1_9BACI</name>
<accession>A0A494YVM1</accession>
<dbReference type="EMBL" id="RBZO01000023">
    <property type="protein sequence ID" value="RKQ14151.1"/>
    <property type="molecule type" value="Genomic_DNA"/>
</dbReference>
<organism evidence="1 2">
    <name type="scientific">Oceanobacillus bengalensis</name>
    <dbReference type="NCBI Taxonomy" id="1435466"/>
    <lineage>
        <taxon>Bacteria</taxon>
        <taxon>Bacillati</taxon>
        <taxon>Bacillota</taxon>
        <taxon>Bacilli</taxon>
        <taxon>Bacillales</taxon>
        <taxon>Bacillaceae</taxon>
        <taxon>Oceanobacillus</taxon>
    </lineage>
</organism>
<evidence type="ECO:0000313" key="2">
    <source>
        <dbReference type="Proteomes" id="UP000281813"/>
    </source>
</evidence>
<comment type="caution">
    <text evidence="1">The sequence shown here is derived from an EMBL/GenBank/DDBJ whole genome shotgun (WGS) entry which is preliminary data.</text>
</comment>
<keyword evidence="2" id="KW-1185">Reference proteome</keyword>
<reference evidence="1 2" key="1">
    <citation type="journal article" date="2015" name="Antonie Van Leeuwenhoek">
        <title>Oceanobacillus bengalensis sp. nov., a bacterium isolated from seawater of the Bay of Bengal.</title>
        <authorList>
            <person name="Yongchang O."/>
            <person name="Xiang W."/>
            <person name="Wang G."/>
        </authorList>
    </citation>
    <scope>NUCLEOTIDE SEQUENCE [LARGE SCALE GENOMIC DNA]</scope>
    <source>
        <strain evidence="1 2">MCCC 1K00260</strain>
    </source>
</reference>
<sequence length="94" mass="11074">MIEEMLCFVNDSHYITKGSIEHNCRSDVANRGQVIRTKRIQPIIKEYRKKEKRQDNFVKRDILASNGVTHTVEMETKFSEKDCVSRYDNREAGH</sequence>
<protein>
    <submittedName>
        <fullName evidence="1">Uncharacterized protein</fullName>
    </submittedName>
</protein>